<dbReference type="AlphaFoldDB" id="A0A382C3G0"/>
<dbReference type="InterPro" id="IPR016169">
    <property type="entry name" value="FAD-bd_PCMH_sub2"/>
</dbReference>
<accession>A0A382C3G0</accession>
<evidence type="ECO:0000259" key="1">
    <source>
        <dbReference type="PROSITE" id="PS51387"/>
    </source>
</evidence>
<dbReference type="PROSITE" id="PS51387">
    <property type="entry name" value="FAD_PCMH"/>
    <property type="match status" value="1"/>
</dbReference>
<dbReference type="InterPro" id="IPR051914">
    <property type="entry name" value="FAD-linked_OxidoTrans_Type4"/>
</dbReference>
<dbReference type="Gene3D" id="3.30.465.10">
    <property type="match status" value="1"/>
</dbReference>
<reference evidence="2" key="1">
    <citation type="submission" date="2018-05" db="EMBL/GenBank/DDBJ databases">
        <authorList>
            <person name="Lanie J.A."/>
            <person name="Ng W.-L."/>
            <person name="Kazmierczak K.M."/>
            <person name="Andrzejewski T.M."/>
            <person name="Davidsen T.M."/>
            <person name="Wayne K.J."/>
            <person name="Tettelin H."/>
            <person name="Glass J.I."/>
            <person name="Rusch D."/>
            <person name="Podicherti R."/>
            <person name="Tsui H.-C.T."/>
            <person name="Winkler M.E."/>
        </authorList>
    </citation>
    <scope>NUCLEOTIDE SEQUENCE</scope>
</reference>
<dbReference type="PANTHER" id="PTHR42934:SF1">
    <property type="entry name" value="GLYCOLATE OXIDASE SUBUNIT GLCD"/>
    <property type="match status" value="1"/>
</dbReference>
<evidence type="ECO:0000313" key="2">
    <source>
        <dbReference type="EMBL" id="SVB19967.1"/>
    </source>
</evidence>
<dbReference type="InterPro" id="IPR006094">
    <property type="entry name" value="Oxid_FAD_bind_N"/>
</dbReference>
<sequence length="113" mass="12467">MQNLEHNLKEIIDIVGTDNLIKDKESLSFYSTDVFEAAKEQAVAIVRPTNADELIQVTQTCIKNEVPIIVRGGGASYTGGYLPVVKNTLILDTQNLKAIEINEEDMYVTVEPG</sequence>
<proteinExistence type="predicted"/>
<dbReference type="EMBL" id="UINC01032389">
    <property type="protein sequence ID" value="SVB19967.1"/>
    <property type="molecule type" value="Genomic_DNA"/>
</dbReference>
<name>A0A382C3G0_9ZZZZ</name>
<gene>
    <name evidence="2" type="ORF">METZ01_LOCUS172821</name>
</gene>
<dbReference type="InterPro" id="IPR036318">
    <property type="entry name" value="FAD-bd_PCMH-like_sf"/>
</dbReference>
<feature type="non-terminal residue" evidence="2">
    <location>
        <position position="113"/>
    </location>
</feature>
<dbReference type="SUPFAM" id="SSF56176">
    <property type="entry name" value="FAD-binding/transporter-associated domain-like"/>
    <property type="match status" value="1"/>
</dbReference>
<dbReference type="InterPro" id="IPR016166">
    <property type="entry name" value="FAD-bd_PCMH"/>
</dbReference>
<feature type="domain" description="FAD-binding PCMH-type" evidence="1">
    <location>
        <begin position="38"/>
        <end position="113"/>
    </location>
</feature>
<organism evidence="2">
    <name type="scientific">marine metagenome</name>
    <dbReference type="NCBI Taxonomy" id="408172"/>
    <lineage>
        <taxon>unclassified sequences</taxon>
        <taxon>metagenomes</taxon>
        <taxon>ecological metagenomes</taxon>
    </lineage>
</organism>
<dbReference type="GO" id="GO:0071949">
    <property type="term" value="F:FAD binding"/>
    <property type="evidence" value="ECO:0007669"/>
    <property type="project" value="InterPro"/>
</dbReference>
<dbReference type="PANTHER" id="PTHR42934">
    <property type="entry name" value="GLYCOLATE OXIDASE SUBUNIT GLCD"/>
    <property type="match status" value="1"/>
</dbReference>
<protein>
    <recommendedName>
        <fullName evidence="1">FAD-binding PCMH-type domain-containing protein</fullName>
    </recommendedName>
</protein>
<dbReference type="Pfam" id="PF01565">
    <property type="entry name" value="FAD_binding_4"/>
    <property type="match status" value="1"/>
</dbReference>